<organism evidence="2 3">
    <name type="scientific">Hominisplanchenecus faecis</name>
    <dbReference type="NCBI Taxonomy" id="2885351"/>
    <lineage>
        <taxon>Bacteria</taxon>
        <taxon>Bacillati</taxon>
        <taxon>Bacillota</taxon>
        <taxon>Clostridia</taxon>
        <taxon>Lachnospirales</taxon>
        <taxon>Lachnospiraceae</taxon>
        <taxon>Hominisplanchenecus</taxon>
    </lineage>
</organism>
<comment type="caution">
    <text evidence="2">The sequence shown here is derived from an EMBL/GenBank/DDBJ whole genome shotgun (WGS) entry which is preliminary data.</text>
</comment>
<name>A0ABS8EVP1_9FIRM</name>
<keyword evidence="1" id="KW-0732">Signal</keyword>
<evidence type="ECO:0008006" key="4">
    <source>
        <dbReference type="Google" id="ProtNLM"/>
    </source>
</evidence>
<sequence>MKRKLVAVLTITALVCSMSTGCGAVGNKASEKQNTETETENSRMQEKEILGYKVKAGTVSQTEGIFYQNLVFEDYSFSVNLPTALWNPDNFANKQEDEIGEDSLYLPLTDWTTDDRFCVVVPSTAYFSITDTETDQDADSLKQMSDADFLAKKLEGYSNITALSDTVERKETEAGYQFAIKVEITLNLYDRDFTYEGYWISVYHDGKVLDFSYGEAPKEEGESYHTAEMVKESFEYQK</sequence>
<feature type="chain" id="PRO_5047017010" description="Lipoprotein" evidence="1">
    <location>
        <begin position="25"/>
        <end position="238"/>
    </location>
</feature>
<dbReference type="Proteomes" id="UP001299235">
    <property type="component" value="Unassembled WGS sequence"/>
</dbReference>
<feature type="signal peptide" evidence="1">
    <location>
        <begin position="1"/>
        <end position="24"/>
    </location>
</feature>
<protein>
    <recommendedName>
        <fullName evidence="4">Lipoprotein</fullName>
    </recommendedName>
</protein>
<dbReference type="RefSeq" id="WP_248835409.1">
    <property type="nucleotide sequence ID" value="NZ_JAJEQE010000024.1"/>
</dbReference>
<dbReference type="EMBL" id="JAJEQE010000024">
    <property type="protein sequence ID" value="MCC2149261.1"/>
    <property type="molecule type" value="Genomic_DNA"/>
</dbReference>
<proteinExistence type="predicted"/>
<accession>A0ABS8EVP1</accession>
<evidence type="ECO:0000313" key="2">
    <source>
        <dbReference type="EMBL" id="MCC2149261.1"/>
    </source>
</evidence>
<evidence type="ECO:0000256" key="1">
    <source>
        <dbReference type="SAM" id="SignalP"/>
    </source>
</evidence>
<keyword evidence="3" id="KW-1185">Reference proteome</keyword>
<gene>
    <name evidence="2" type="ORF">LKD42_08325</name>
</gene>
<reference evidence="2 3" key="1">
    <citation type="submission" date="2021-10" db="EMBL/GenBank/DDBJ databases">
        <title>Anaerobic single-cell dispensing facilitates the cultivation of human gut bacteria.</title>
        <authorList>
            <person name="Afrizal A."/>
        </authorList>
    </citation>
    <scope>NUCLEOTIDE SEQUENCE [LARGE SCALE GENOMIC DNA]</scope>
    <source>
        <strain evidence="2 3">CLA-AA-H246</strain>
    </source>
</reference>
<evidence type="ECO:0000313" key="3">
    <source>
        <dbReference type="Proteomes" id="UP001299235"/>
    </source>
</evidence>
<dbReference type="PROSITE" id="PS51257">
    <property type="entry name" value="PROKAR_LIPOPROTEIN"/>
    <property type="match status" value="1"/>
</dbReference>